<dbReference type="InterPro" id="IPR001667">
    <property type="entry name" value="DDH_dom"/>
</dbReference>
<name>A0A1W1CGN1_9ZZZZ</name>
<keyword evidence="4 9" id="KW-0378">Hydrolase</keyword>
<organism evidence="9">
    <name type="scientific">hydrothermal vent metagenome</name>
    <dbReference type="NCBI Taxonomy" id="652676"/>
    <lineage>
        <taxon>unclassified sequences</taxon>
        <taxon>metagenomes</taxon>
        <taxon>ecological metagenomes</taxon>
    </lineage>
</organism>
<dbReference type="Gene3D" id="3.90.1640.30">
    <property type="match status" value="1"/>
</dbReference>
<dbReference type="Gene3D" id="3.10.310.30">
    <property type="match status" value="1"/>
</dbReference>
<dbReference type="GO" id="GO:0006310">
    <property type="term" value="P:DNA recombination"/>
    <property type="evidence" value="ECO:0007669"/>
    <property type="project" value="InterPro"/>
</dbReference>
<dbReference type="GO" id="GO:0008409">
    <property type="term" value="F:5'-3' exonuclease activity"/>
    <property type="evidence" value="ECO:0007669"/>
    <property type="project" value="InterPro"/>
</dbReference>
<protein>
    <recommendedName>
        <fullName evidence="2">Single-stranded-DNA-specific exonuclease RecJ</fullName>
    </recommendedName>
</protein>
<dbReference type="InterPro" id="IPR003156">
    <property type="entry name" value="DHHA1_dom"/>
</dbReference>
<evidence type="ECO:0000256" key="2">
    <source>
        <dbReference type="ARBA" id="ARBA00019841"/>
    </source>
</evidence>
<evidence type="ECO:0000256" key="3">
    <source>
        <dbReference type="ARBA" id="ARBA00022722"/>
    </source>
</evidence>
<feature type="domain" description="DDH" evidence="6">
    <location>
        <begin position="56"/>
        <end position="203"/>
    </location>
</feature>
<dbReference type="GO" id="GO:0003676">
    <property type="term" value="F:nucleic acid binding"/>
    <property type="evidence" value="ECO:0007669"/>
    <property type="project" value="InterPro"/>
</dbReference>
<proteinExistence type="inferred from homology"/>
<dbReference type="GO" id="GO:0006281">
    <property type="term" value="P:DNA repair"/>
    <property type="evidence" value="ECO:0007669"/>
    <property type="project" value="InterPro"/>
</dbReference>
<dbReference type="AlphaFoldDB" id="A0A1W1CGN1"/>
<dbReference type="PANTHER" id="PTHR30255">
    <property type="entry name" value="SINGLE-STRANDED-DNA-SPECIFIC EXONUCLEASE RECJ"/>
    <property type="match status" value="1"/>
</dbReference>
<feature type="domain" description="RecJ OB" evidence="8">
    <location>
        <begin position="425"/>
        <end position="525"/>
    </location>
</feature>
<evidence type="ECO:0000259" key="8">
    <source>
        <dbReference type="Pfam" id="PF17768"/>
    </source>
</evidence>
<dbReference type="EMBL" id="FPHC01000071">
    <property type="protein sequence ID" value="SFV64851.1"/>
    <property type="molecule type" value="Genomic_DNA"/>
</dbReference>
<dbReference type="InterPro" id="IPR041122">
    <property type="entry name" value="RecJ_OB"/>
</dbReference>
<keyword evidence="5 9" id="KW-0269">Exonuclease</keyword>
<dbReference type="Pfam" id="PF01368">
    <property type="entry name" value="DHH"/>
    <property type="match status" value="1"/>
</dbReference>
<dbReference type="NCBIfam" id="TIGR00644">
    <property type="entry name" value="recJ"/>
    <property type="match status" value="1"/>
</dbReference>
<dbReference type="InterPro" id="IPR051673">
    <property type="entry name" value="SSDNA_exonuclease_RecJ"/>
</dbReference>
<dbReference type="PANTHER" id="PTHR30255:SF2">
    <property type="entry name" value="SINGLE-STRANDED-DNA-SPECIFIC EXONUCLEASE RECJ"/>
    <property type="match status" value="1"/>
</dbReference>
<gene>
    <name evidence="9" type="ORF">MNB_SV-6-336</name>
</gene>
<dbReference type="InterPro" id="IPR004610">
    <property type="entry name" value="RecJ"/>
</dbReference>
<dbReference type="InterPro" id="IPR038763">
    <property type="entry name" value="DHH_sf"/>
</dbReference>
<dbReference type="Pfam" id="PF02272">
    <property type="entry name" value="DHHA1"/>
    <property type="match status" value="1"/>
</dbReference>
<dbReference type="SUPFAM" id="SSF64182">
    <property type="entry name" value="DHH phosphoesterases"/>
    <property type="match status" value="1"/>
</dbReference>
<accession>A0A1W1CGN1</accession>
<evidence type="ECO:0000259" key="6">
    <source>
        <dbReference type="Pfam" id="PF01368"/>
    </source>
</evidence>
<comment type="similarity">
    <text evidence="1">Belongs to the RecJ family.</text>
</comment>
<reference evidence="9" key="1">
    <citation type="submission" date="2016-10" db="EMBL/GenBank/DDBJ databases">
        <authorList>
            <person name="de Groot N.N."/>
        </authorList>
    </citation>
    <scope>NUCLEOTIDE SEQUENCE</scope>
</reference>
<evidence type="ECO:0000313" key="9">
    <source>
        <dbReference type="EMBL" id="SFV64851.1"/>
    </source>
</evidence>
<evidence type="ECO:0000259" key="7">
    <source>
        <dbReference type="Pfam" id="PF02272"/>
    </source>
</evidence>
<feature type="domain" description="DHHA1" evidence="7">
    <location>
        <begin position="315"/>
        <end position="409"/>
    </location>
</feature>
<sequence length="530" mass="59956">MTKYNKIDYKSLENHLHKRFDIDGFLSLKDLPSPNQLKDMQKATKRVKKAIDNGEKIVVIGDYDVDGVVSTTIMKLFFDEIDVPLKWIIPNRFRDGYGLSPTLIPQIEGYDLVITVDNGISAIDAALMCKERDIDLIITDHHLLPPNIPHAYAIVDQKQSSCNFPYDDICGAQIAWYLIASLKNSLKVDIDIKSYLQFVSIAIIADMMPLIHINRAMVVAGMQLLNLSSTPSIRAFKEYLDKDSFVSDDIGFQISPILNSAGRMDDASYAVEFLISKNIYDARVRLQKLVDFNDSRKAIEQDITKKAIDKADTNSSVIVVEGEDWNEGVVGIVAARISRHFEKPAIVLTRGEDGNYKGSGRSFSECDLFEITSNCREYLEKFGGHKAAIGLSLLSENLDNFKREIDKSYKNKNYDTIDIDPDIVGELSFRDISFDLVDLIDRYEPYGQENAKPKFVSKDIKIVEVDTMGKGGEHLRFVLESMGVIFIGVKFKTSEIFHRGDLVKITYIINKNDFRGRVSLQLMIDKIIKI</sequence>
<evidence type="ECO:0000256" key="4">
    <source>
        <dbReference type="ARBA" id="ARBA00022801"/>
    </source>
</evidence>
<evidence type="ECO:0000256" key="1">
    <source>
        <dbReference type="ARBA" id="ARBA00005915"/>
    </source>
</evidence>
<keyword evidence="3" id="KW-0540">Nuclease</keyword>
<dbReference type="Pfam" id="PF17768">
    <property type="entry name" value="RecJ_OB"/>
    <property type="match status" value="1"/>
</dbReference>
<evidence type="ECO:0000256" key="5">
    <source>
        <dbReference type="ARBA" id="ARBA00022839"/>
    </source>
</evidence>